<protein>
    <submittedName>
        <fullName evidence="3">Uncharacterized protein</fullName>
    </submittedName>
</protein>
<comment type="caution">
    <text evidence="3">The sequence shown here is derived from an EMBL/GenBank/DDBJ whole genome shotgun (WGS) entry which is preliminary data.</text>
</comment>
<reference evidence="3 4" key="1">
    <citation type="submission" date="2018-10" db="EMBL/GenBank/DDBJ databases">
        <title>Genomic Encyclopedia of Archaeal and Bacterial Type Strains, Phase II (KMG-II): from individual species to whole genera.</title>
        <authorList>
            <person name="Goeker M."/>
        </authorList>
    </citation>
    <scope>NUCLEOTIDE SEQUENCE [LARGE SCALE GENOMIC DNA]</scope>
    <source>
        <strain evidence="3 4">DSM 23424</strain>
    </source>
</reference>
<keyword evidence="4" id="KW-1185">Reference proteome</keyword>
<dbReference type="AlphaFoldDB" id="A0A3L9Y902"/>
<evidence type="ECO:0000256" key="2">
    <source>
        <dbReference type="SAM" id="SignalP"/>
    </source>
</evidence>
<feature type="region of interest" description="Disordered" evidence="1">
    <location>
        <begin position="34"/>
        <end position="119"/>
    </location>
</feature>
<name>A0A3L9Y902_9FLAO</name>
<keyword evidence="2" id="KW-0732">Signal</keyword>
<evidence type="ECO:0000313" key="3">
    <source>
        <dbReference type="EMBL" id="RMA57171.1"/>
    </source>
</evidence>
<evidence type="ECO:0000256" key="1">
    <source>
        <dbReference type="SAM" id="MobiDB-lite"/>
    </source>
</evidence>
<sequence length="119" mass="13542">MRTIKMICILFALIATSTGYSQFLDKLGEKAERAVERTVERRVERETVKSTDRALDSVIDAPKKSKKQKRKEKSKKKKGNNIIGGPPEDGEYQTDNSSNEAKEIRARREKDSLNLSDNQ</sequence>
<gene>
    <name evidence="3" type="ORF">BXY75_3058</name>
</gene>
<feature type="compositionally biased region" description="Basic residues" evidence="1">
    <location>
        <begin position="64"/>
        <end position="79"/>
    </location>
</feature>
<dbReference type="RefSeq" id="WP_121908589.1">
    <property type="nucleotide sequence ID" value="NZ_REFC01000015.1"/>
</dbReference>
<evidence type="ECO:0000313" key="4">
    <source>
        <dbReference type="Proteomes" id="UP000271339"/>
    </source>
</evidence>
<dbReference type="Proteomes" id="UP000271339">
    <property type="component" value="Unassembled WGS sequence"/>
</dbReference>
<feature type="compositionally biased region" description="Basic and acidic residues" evidence="1">
    <location>
        <begin position="100"/>
        <end position="112"/>
    </location>
</feature>
<feature type="chain" id="PRO_5018119812" evidence="2">
    <location>
        <begin position="22"/>
        <end position="119"/>
    </location>
</feature>
<feature type="compositionally biased region" description="Basic and acidic residues" evidence="1">
    <location>
        <begin position="34"/>
        <end position="55"/>
    </location>
</feature>
<accession>A0A3L9Y902</accession>
<dbReference type="EMBL" id="REFC01000015">
    <property type="protein sequence ID" value="RMA57171.1"/>
    <property type="molecule type" value="Genomic_DNA"/>
</dbReference>
<proteinExistence type="predicted"/>
<organism evidence="3 4">
    <name type="scientific">Ulvibacter antarcticus</name>
    <dbReference type="NCBI Taxonomy" id="442714"/>
    <lineage>
        <taxon>Bacteria</taxon>
        <taxon>Pseudomonadati</taxon>
        <taxon>Bacteroidota</taxon>
        <taxon>Flavobacteriia</taxon>
        <taxon>Flavobacteriales</taxon>
        <taxon>Flavobacteriaceae</taxon>
        <taxon>Ulvibacter</taxon>
    </lineage>
</organism>
<feature type="signal peptide" evidence="2">
    <location>
        <begin position="1"/>
        <end position="21"/>
    </location>
</feature>